<reference evidence="11" key="1">
    <citation type="journal article" date="2020" name="Stud. Mycol.">
        <title>101 Dothideomycetes genomes: a test case for predicting lifestyles and emergence of pathogens.</title>
        <authorList>
            <person name="Haridas S."/>
            <person name="Albert R."/>
            <person name="Binder M."/>
            <person name="Bloem J."/>
            <person name="Labutti K."/>
            <person name="Salamov A."/>
            <person name="Andreopoulos B."/>
            <person name="Baker S."/>
            <person name="Barry K."/>
            <person name="Bills G."/>
            <person name="Bluhm B."/>
            <person name="Cannon C."/>
            <person name="Castanera R."/>
            <person name="Culley D."/>
            <person name="Daum C."/>
            <person name="Ezra D."/>
            <person name="Gonzalez J."/>
            <person name="Henrissat B."/>
            <person name="Kuo A."/>
            <person name="Liang C."/>
            <person name="Lipzen A."/>
            <person name="Lutzoni F."/>
            <person name="Magnuson J."/>
            <person name="Mondo S."/>
            <person name="Nolan M."/>
            <person name="Ohm R."/>
            <person name="Pangilinan J."/>
            <person name="Park H.-J."/>
            <person name="Ramirez L."/>
            <person name="Alfaro M."/>
            <person name="Sun H."/>
            <person name="Tritt A."/>
            <person name="Yoshinaga Y."/>
            <person name="Zwiers L.-H."/>
            <person name="Turgeon B."/>
            <person name="Goodwin S."/>
            <person name="Spatafora J."/>
            <person name="Crous P."/>
            <person name="Grigoriev I."/>
        </authorList>
    </citation>
    <scope>NUCLEOTIDE SEQUENCE</scope>
    <source>
        <strain evidence="11">CBS 133067</strain>
    </source>
</reference>
<keyword evidence="4 9" id="KW-0645">Protease</keyword>
<accession>A0A9P4IGS5</accession>
<feature type="compositionally biased region" description="Basic and acidic residues" evidence="10">
    <location>
        <begin position="15"/>
        <end position="26"/>
    </location>
</feature>
<evidence type="ECO:0000313" key="11">
    <source>
        <dbReference type="EMBL" id="KAF2098914.1"/>
    </source>
</evidence>
<dbReference type="OrthoDB" id="285308at2759"/>
<evidence type="ECO:0000256" key="1">
    <source>
        <dbReference type="ARBA" id="ARBA00004137"/>
    </source>
</evidence>
<evidence type="ECO:0000256" key="5">
    <source>
        <dbReference type="ARBA" id="ARBA00022723"/>
    </source>
</evidence>
<dbReference type="GO" id="GO:0004222">
    <property type="term" value="F:metalloendopeptidase activity"/>
    <property type="evidence" value="ECO:0007669"/>
    <property type="project" value="InterPro"/>
</dbReference>
<keyword evidence="12" id="KW-1185">Reference proteome</keyword>
<keyword evidence="9" id="KW-0496">Mitochondrion</keyword>
<keyword evidence="6 9" id="KW-0378">Hydrolase</keyword>
<evidence type="ECO:0000256" key="4">
    <source>
        <dbReference type="ARBA" id="ARBA00022670"/>
    </source>
</evidence>
<proteinExistence type="inferred from homology"/>
<evidence type="ECO:0000313" key="12">
    <source>
        <dbReference type="Proteomes" id="UP000799772"/>
    </source>
</evidence>
<feature type="region of interest" description="Disordered" evidence="10">
    <location>
        <begin position="1"/>
        <end position="26"/>
    </location>
</feature>
<evidence type="ECO:0000256" key="10">
    <source>
        <dbReference type="SAM" id="MobiDB-lite"/>
    </source>
</evidence>
<dbReference type="EC" id="3.4.24.-" evidence="9"/>
<comment type="caution">
    <text evidence="11">The sequence shown here is derived from an EMBL/GenBank/DDBJ whole genome shotgun (WGS) entry which is preliminary data.</text>
</comment>
<evidence type="ECO:0000256" key="8">
    <source>
        <dbReference type="ARBA" id="ARBA00025322"/>
    </source>
</evidence>
<comment type="subcellular location">
    <subcellularLocation>
        <location evidence="1 9">Mitochondrion inner membrane</location>
        <topology evidence="1 9">Peripheral membrane protein</topology>
        <orientation evidence="1 9">Intermembrane side</orientation>
    </subcellularLocation>
</comment>
<dbReference type="EMBL" id="ML978126">
    <property type="protein sequence ID" value="KAF2098914.1"/>
    <property type="molecule type" value="Genomic_DNA"/>
</dbReference>
<evidence type="ECO:0000256" key="9">
    <source>
        <dbReference type="RuleBase" id="RU364057"/>
    </source>
</evidence>
<dbReference type="GO" id="GO:0005743">
    <property type="term" value="C:mitochondrial inner membrane"/>
    <property type="evidence" value="ECO:0007669"/>
    <property type="project" value="UniProtKB-SubCell"/>
</dbReference>
<dbReference type="AlphaFoldDB" id="A0A9P4IGS5"/>
<keyword evidence="7 9" id="KW-0482">Metalloprotease</keyword>
<dbReference type="Proteomes" id="UP000799772">
    <property type="component" value="Unassembled WGS sequence"/>
</dbReference>
<dbReference type="GO" id="GO:0034982">
    <property type="term" value="P:mitochondrial protein processing"/>
    <property type="evidence" value="ECO:0007669"/>
    <property type="project" value="TreeGrafter"/>
</dbReference>
<keyword evidence="9" id="KW-0472">Membrane</keyword>
<dbReference type="Pfam" id="PF09768">
    <property type="entry name" value="Peptidase_M76"/>
    <property type="match status" value="1"/>
</dbReference>
<comment type="similarity">
    <text evidence="2 9">Belongs to the peptidase M76 family.</text>
</comment>
<sequence length="242" mass="27963">MADDSRLSTSSPNKSIEELTPDKASKLSPEEAKTYYTWSNFFGALMSPDALGRTYVAVQSVVNEERDCKKCDEWKEWLFSNSPIIRFLSSEISKIGPPLDPSHVRCRRCGVTQSGGFDSNYGILLCANTFRTRGKLEDTLAHEMVHAWDHSRFKVDQNNMRHQACTEIRAATLSGECRFYREFWQRGQYKVSEGFQDCVRRRAELSLRARPQIKDEQMAKNAVNEVWDSCFTDTRPFDEIYR</sequence>
<keyword evidence="9" id="KW-0999">Mitochondrion inner membrane</keyword>
<gene>
    <name evidence="11" type="ORF">NA57DRAFT_39010</name>
</gene>
<comment type="function">
    <text evidence="8">Has a dual role in the assembly of mitochondrial ATPase. Acts as a protease that removes N-terminal residues of mitochondrial ATPase CF(0) subunit 6 at the intermembrane space side. Also involved in the correct assembly of the membrane-embedded ATPase CF(0) particle, probably mediating association of subunit 6 with the subunit 9 ring.</text>
</comment>
<organism evidence="11 12">
    <name type="scientific">Rhizodiscina lignyota</name>
    <dbReference type="NCBI Taxonomy" id="1504668"/>
    <lineage>
        <taxon>Eukaryota</taxon>
        <taxon>Fungi</taxon>
        <taxon>Dikarya</taxon>
        <taxon>Ascomycota</taxon>
        <taxon>Pezizomycotina</taxon>
        <taxon>Dothideomycetes</taxon>
        <taxon>Pleosporomycetidae</taxon>
        <taxon>Aulographales</taxon>
        <taxon>Rhizodiscinaceae</taxon>
        <taxon>Rhizodiscina</taxon>
    </lineage>
</organism>
<evidence type="ECO:0000256" key="2">
    <source>
        <dbReference type="ARBA" id="ARBA00009915"/>
    </source>
</evidence>
<name>A0A9P4IGS5_9PEZI</name>
<evidence type="ECO:0000256" key="6">
    <source>
        <dbReference type="ARBA" id="ARBA00022801"/>
    </source>
</evidence>
<dbReference type="InterPro" id="IPR019165">
    <property type="entry name" value="Peptidase_M76_ATP23"/>
</dbReference>
<evidence type="ECO:0000256" key="3">
    <source>
        <dbReference type="ARBA" id="ARBA00014615"/>
    </source>
</evidence>
<protein>
    <recommendedName>
        <fullName evidence="3 9">Mitochondrial inner membrane protease ATP23</fullName>
        <ecNumber evidence="9">3.4.24.-</ecNumber>
    </recommendedName>
</protein>
<keyword evidence="5 9" id="KW-0479">Metal-binding</keyword>
<dbReference type="GO" id="GO:0033615">
    <property type="term" value="P:mitochondrial proton-transporting ATP synthase complex assembly"/>
    <property type="evidence" value="ECO:0007669"/>
    <property type="project" value="TreeGrafter"/>
</dbReference>
<dbReference type="PANTHER" id="PTHR21711:SF0">
    <property type="entry name" value="MITOCHONDRIAL INNER MEMBRANE PROTEASE ATP23 HOMOLOG"/>
    <property type="match status" value="1"/>
</dbReference>
<dbReference type="GO" id="GO:0046872">
    <property type="term" value="F:metal ion binding"/>
    <property type="evidence" value="ECO:0007669"/>
    <property type="project" value="UniProtKB-KW"/>
</dbReference>
<dbReference type="PANTHER" id="PTHR21711">
    <property type="entry name" value="MITOCHONDRIAL INNER MEMBRANE PROTEASE"/>
    <property type="match status" value="1"/>
</dbReference>
<evidence type="ECO:0000256" key="7">
    <source>
        <dbReference type="ARBA" id="ARBA00023049"/>
    </source>
</evidence>